<dbReference type="PANTHER" id="PTHR33937">
    <property type="entry name" value="IRON-MOLYBDENUM PROTEIN-RELATED-RELATED"/>
    <property type="match status" value="1"/>
</dbReference>
<dbReference type="OrthoDB" id="9797941at2"/>
<dbReference type="PANTHER" id="PTHR33937:SF1">
    <property type="entry name" value="IRON-MOLIBDENUM COFACTOR PROCESSING PROTEIN"/>
    <property type="match status" value="1"/>
</dbReference>
<dbReference type="Gene3D" id="3.30.420.130">
    <property type="entry name" value="Dinitrogenase iron-molybdenum cofactor biosynthesis domain"/>
    <property type="match status" value="1"/>
</dbReference>
<evidence type="ECO:0000313" key="4">
    <source>
        <dbReference type="EMBL" id="TCJ11718.1"/>
    </source>
</evidence>
<evidence type="ECO:0000256" key="2">
    <source>
        <dbReference type="ARBA" id="ARBA00023231"/>
    </source>
</evidence>
<evidence type="ECO:0000256" key="1">
    <source>
        <dbReference type="ARBA" id="ARBA00010285"/>
    </source>
</evidence>
<dbReference type="Proteomes" id="UP000295443">
    <property type="component" value="Unassembled WGS sequence"/>
</dbReference>
<dbReference type="AlphaFoldDB" id="A0A4R1B655"/>
<accession>A0A4R1B655</accession>
<keyword evidence="5" id="KW-1185">Reference proteome</keyword>
<reference evidence="4 5" key="1">
    <citation type="submission" date="2019-03" db="EMBL/GenBank/DDBJ databases">
        <title>Genome sequence of Thiobacillaceae bacterium LSR1, a sulfur-oxidizing bacterium isolated from freshwater sediment.</title>
        <authorList>
            <person name="Li S."/>
        </authorList>
    </citation>
    <scope>NUCLEOTIDE SEQUENCE [LARGE SCALE GENOMIC DNA]</scope>
    <source>
        <strain evidence="4 5">LSR1</strain>
    </source>
</reference>
<dbReference type="InterPro" id="IPR034169">
    <property type="entry name" value="NifX-like"/>
</dbReference>
<dbReference type="CDD" id="cd00853">
    <property type="entry name" value="NifX"/>
    <property type="match status" value="1"/>
</dbReference>
<dbReference type="SUPFAM" id="SSF53146">
    <property type="entry name" value="Nitrogenase accessory factor-like"/>
    <property type="match status" value="1"/>
</dbReference>
<organism evidence="4 5">
    <name type="scientific">Parasulfuritortus cantonensis</name>
    <dbReference type="NCBI Taxonomy" id="2528202"/>
    <lineage>
        <taxon>Bacteria</taxon>
        <taxon>Pseudomonadati</taxon>
        <taxon>Pseudomonadota</taxon>
        <taxon>Betaproteobacteria</taxon>
        <taxon>Nitrosomonadales</taxon>
        <taxon>Thiobacillaceae</taxon>
        <taxon>Parasulfuritortus</taxon>
    </lineage>
</organism>
<gene>
    <name evidence="4" type="ORF">EZJ19_14785</name>
</gene>
<comment type="similarity">
    <text evidence="1">Belongs to the NifX/NifY family.</text>
</comment>
<dbReference type="InterPro" id="IPR003731">
    <property type="entry name" value="Di-Nase_FeMo-co_biosynth"/>
</dbReference>
<name>A0A4R1B655_9PROT</name>
<proteinExistence type="inferred from homology"/>
<keyword evidence="2" id="KW-0535">Nitrogen fixation</keyword>
<comment type="caution">
    <text evidence="4">The sequence shown here is derived from an EMBL/GenBank/DDBJ whole genome shotgun (WGS) entry which is preliminary data.</text>
</comment>
<feature type="domain" description="Dinitrogenase iron-molybdenum cofactor biosynthesis" evidence="3">
    <location>
        <begin position="12"/>
        <end position="104"/>
    </location>
</feature>
<sequence>MSVKIAFASADRKTVDQHFGAAEAFVIYELSENDARLIEAVQFHDSDVAMDGHEGKLAAKIALLGDCAAVYCNAVGGSAIKQLLAAGVQPMKVPEGTPVDELLCGLNQAMLSDPPVWMAKRLKTAAADRFEAMDAEGWSE</sequence>
<dbReference type="Pfam" id="PF02579">
    <property type="entry name" value="Nitro_FeMo-Co"/>
    <property type="match status" value="1"/>
</dbReference>
<evidence type="ECO:0000259" key="3">
    <source>
        <dbReference type="Pfam" id="PF02579"/>
    </source>
</evidence>
<dbReference type="EMBL" id="SJZB01000051">
    <property type="protein sequence ID" value="TCJ11718.1"/>
    <property type="molecule type" value="Genomic_DNA"/>
</dbReference>
<dbReference type="InterPro" id="IPR051840">
    <property type="entry name" value="NifX/NifY_domain"/>
</dbReference>
<dbReference type="InterPro" id="IPR036105">
    <property type="entry name" value="DiNase_FeMo-co_biosyn_sf"/>
</dbReference>
<protein>
    <submittedName>
        <fullName evidence="4">Nitrogen fixation protein NifX</fullName>
    </submittedName>
</protein>
<evidence type="ECO:0000313" key="5">
    <source>
        <dbReference type="Proteomes" id="UP000295443"/>
    </source>
</evidence>